<feature type="transmembrane region" description="Helical" evidence="7">
    <location>
        <begin position="100"/>
        <end position="119"/>
    </location>
</feature>
<keyword evidence="1 6" id="KW-0645">Protease</keyword>
<evidence type="ECO:0008006" key="12">
    <source>
        <dbReference type="Google" id="ProtNLM"/>
    </source>
</evidence>
<comment type="similarity">
    <text evidence="6">Belongs to the peptidase M48 family.</text>
</comment>
<feature type="transmembrane region" description="Helical" evidence="7">
    <location>
        <begin position="140"/>
        <end position="169"/>
    </location>
</feature>
<keyword evidence="5 6" id="KW-0482">Metalloprotease</keyword>
<dbReference type="Pfam" id="PF16491">
    <property type="entry name" value="Peptidase_M48_N"/>
    <property type="match status" value="1"/>
</dbReference>
<evidence type="ECO:0000313" key="10">
    <source>
        <dbReference type="EMBL" id="GAA1703812.1"/>
    </source>
</evidence>
<evidence type="ECO:0000259" key="8">
    <source>
        <dbReference type="Pfam" id="PF01435"/>
    </source>
</evidence>
<keyword evidence="7" id="KW-0472">Membrane</keyword>
<accession>A0ABP4UHV2</accession>
<keyword evidence="7" id="KW-1133">Transmembrane helix</keyword>
<protein>
    <recommendedName>
        <fullName evidence="12">M48 family metalloprotease</fullName>
    </recommendedName>
</protein>
<comment type="cofactor">
    <cofactor evidence="6">
        <name>Zn(2+)</name>
        <dbReference type="ChEBI" id="CHEBI:29105"/>
    </cofactor>
    <text evidence="6">Binds 1 zinc ion per subunit.</text>
</comment>
<feature type="domain" description="Peptidase M48" evidence="8">
    <location>
        <begin position="209"/>
        <end position="415"/>
    </location>
</feature>
<evidence type="ECO:0000256" key="5">
    <source>
        <dbReference type="ARBA" id="ARBA00023049"/>
    </source>
</evidence>
<sequence length="429" mass="46087">MSVGLAALVLVALVVVMAVYSARTVPWRAVPVPAGGRSKPDPDLDFTAEERALSGRYVSAMKPLGYVSTALGLAVPIVLGFTPLGGWLIRTVADPFGGSLLARLVVAVPLLTLLIDLIVMPIGVRREILRRSFGLSRRSWGLWLSDTVKGWLLSIVLGELALLALYALIWSLPQWWWVPAGAGAALLLALMAFLQPFVFEPLFMRFKPLQEGPLRDRLFELAALDEVPVRTVLVADASRRTTGVNAYVSGFGASRRIVLFDTLLDDPAAQVQAELVVAHELGHAANRDVRRGVLLGVAGAAVAACALFLALHVRWLLGIAGVSTVADPAAVALMLALAAVGGVVMLPFETVSSRRVEARADEHALERTGDPVNFVAMQRSLAVRNLASLSPSRWDVLLFGTHPSIPERIAHARDWARRHDVPPPPGLAS</sequence>
<comment type="caution">
    <text evidence="10">The sequence shown here is derived from an EMBL/GenBank/DDBJ whole genome shotgun (WGS) entry which is preliminary data.</text>
</comment>
<feature type="domain" description="CAAX prenyl protease 1 N-terminal" evidence="9">
    <location>
        <begin position="54"/>
        <end position="204"/>
    </location>
</feature>
<evidence type="ECO:0000256" key="1">
    <source>
        <dbReference type="ARBA" id="ARBA00022670"/>
    </source>
</evidence>
<evidence type="ECO:0000313" key="11">
    <source>
        <dbReference type="Proteomes" id="UP001500618"/>
    </source>
</evidence>
<dbReference type="Gene3D" id="3.30.2010.10">
    <property type="entry name" value="Metalloproteases ('zincins'), catalytic domain"/>
    <property type="match status" value="1"/>
</dbReference>
<keyword evidence="11" id="KW-1185">Reference proteome</keyword>
<keyword evidence="3 6" id="KW-0378">Hydrolase</keyword>
<keyword evidence="2" id="KW-0479">Metal-binding</keyword>
<evidence type="ECO:0000256" key="6">
    <source>
        <dbReference type="RuleBase" id="RU003983"/>
    </source>
</evidence>
<dbReference type="InterPro" id="IPR032456">
    <property type="entry name" value="Peptidase_M48_N"/>
</dbReference>
<keyword evidence="4 6" id="KW-0862">Zinc</keyword>
<gene>
    <name evidence="10" type="ORF">GCM10009765_61310</name>
</gene>
<proteinExistence type="inferred from homology"/>
<evidence type="ECO:0000259" key="9">
    <source>
        <dbReference type="Pfam" id="PF16491"/>
    </source>
</evidence>
<keyword evidence="7" id="KW-0812">Transmembrane</keyword>
<reference evidence="11" key="1">
    <citation type="journal article" date="2019" name="Int. J. Syst. Evol. Microbiol.">
        <title>The Global Catalogue of Microorganisms (GCM) 10K type strain sequencing project: providing services to taxonomists for standard genome sequencing and annotation.</title>
        <authorList>
            <consortium name="The Broad Institute Genomics Platform"/>
            <consortium name="The Broad Institute Genome Sequencing Center for Infectious Disease"/>
            <person name="Wu L."/>
            <person name="Ma J."/>
        </authorList>
    </citation>
    <scope>NUCLEOTIDE SEQUENCE [LARGE SCALE GENOMIC DNA]</scope>
    <source>
        <strain evidence="11">JCM 14718</strain>
    </source>
</reference>
<feature type="transmembrane region" description="Helical" evidence="7">
    <location>
        <begin position="293"/>
        <end position="317"/>
    </location>
</feature>
<dbReference type="Pfam" id="PF01435">
    <property type="entry name" value="Peptidase_M48"/>
    <property type="match status" value="1"/>
</dbReference>
<evidence type="ECO:0000256" key="2">
    <source>
        <dbReference type="ARBA" id="ARBA00022723"/>
    </source>
</evidence>
<evidence type="ECO:0000256" key="7">
    <source>
        <dbReference type="SAM" id="Phobius"/>
    </source>
</evidence>
<dbReference type="EMBL" id="BAAANY010000029">
    <property type="protein sequence ID" value="GAA1703812.1"/>
    <property type="molecule type" value="Genomic_DNA"/>
</dbReference>
<organism evidence="10 11">
    <name type="scientific">Fodinicola feengrottensis</name>
    <dbReference type="NCBI Taxonomy" id="435914"/>
    <lineage>
        <taxon>Bacteria</taxon>
        <taxon>Bacillati</taxon>
        <taxon>Actinomycetota</taxon>
        <taxon>Actinomycetes</taxon>
        <taxon>Mycobacteriales</taxon>
        <taxon>Fodinicola</taxon>
    </lineage>
</organism>
<evidence type="ECO:0000256" key="3">
    <source>
        <dbReference type="ARBA" id="ARBA00022801"/>
    </source>
</evidence>
<feature type="transmembrane region" description="Helical" evidence="7">
    <location>
        <begin position="175"/>
        <end position="199"/>
    </location>
</feature>
<name>A0ABP4UHV2_9ACTN</name>
<dbReference type="Proteomes" id="UP001500618">
    <property type="component" value="Unassembled WGS sequence"/>
</dbReference>
<feature type="transmembrane region" description="Helical" evidence="7">
    <location>
        <begin position="329"/>
        <end position="348"/>
    </location>
</feature>
<dbReference type="RefSeq" id="WP_344313743.1">
    <property type="nucleotide sequence ID" value="NZ_BAAANY010000029.1"/>
</dbReference>
<dbReference type="InterPro" id="IPR001915">
    <property type="entry name" value="Peptidase_M48"/>
</dbReference>
<dbReference type="PANTHER" id="PTHR10120">
    <property type="entry name" value="CAAX PRENYL PROTEASE 1"/>
    <property type="match status" value="1"/>
</dbReference>
<evidence type="ECO:0000256" key="4">
    <source>
        <dbReference type="ARBA" id="ARBA00022833"/>
    </source>
</evidence>